<accession>A0A2T3BA01</accession>
<feature type="compositionally biased region" description="Polar residues" evidence="1">
    <location>
        <begin position="23"/>
        <end position="59"/>
    </location>
</feature>
<keyword evidence="3" id="KW-1185">Reference proteome</keyword>
<dbReference type="Proteomes" id="UP000241818">
    <property type="component" value="Unassembled WGS sequence"/>
</dbReference>
<feature type="compositionally biased region" description="Polar residues" evidence="1">
    <location>
        <begin position="1"/>
        <end position="10"/>
    </location>
</feature>
<evidence type="ECO:0000313" key="3">
    <source>
        <dbReference type="Proteomes" id="UP000241818"/>
    </source>
</evidence>
<name>A0A2T3BA01_AMORE</name>
<dbReference type="InParanoid" id="A0A2T3BA01"/>
<reference evidence="2 3" key="1">
    <citation type="journal article" date="2018" name="New Phytol.">
        <title>Comparative genomics and transcriptomics depict ericoid mycorrhizal fungi as versatile saprotrophs and plant mutualists.</title>
        <authorList>
            <person name="Martino E."/>
            <person name="Morin E."/>
            <person name="Grelet G.A."/>
            <person name="Kuo A."/>
            <person name="Kohler A."/>
            <person name="Daghino S."/>
            <person name="Barry K.W."/>
            <person name="Cichocki N."/>
            <person name="Clum A."/>
            <person name="Dockter R.B."/>
            <person name="Hainaut M."/>
            <person name="Kuo R.C."/>
            <person name="LaButti K."/>
            <person name="Lindahl B.D."/>
            <person name="Lindquist E.A."/>
            <person name="Lipzen A."/>
            <person name="Khouja H.R."/>
            <person name="Magnuson J."/>
            <person name="Murat C."/>
            <person name="Ohm R.A."/>
            <person name="Singer S.W."/>
            <person name="Spatafora J.W."/>
            <person name="Wang M."/>
            <person name="Veneault-Fourrey C."/>
            <person name="Henrissat B."/>
            <person name="Grigoriev I.V."/>
            <person name="Martin F.M."/>
            <person name="Perotto S."/>
        </authorList>
    </citation>
    <scope>NUCLEOTIDE SEQUENCE [LARGE SCALE GENOMIC DNA]</scope>
    <source>
        <strain evidence="2 3">ATCC 22711</strain>
    </source>
</reference>
<evidence type="ECO:0000256" key="1">
    <source>
        <dbReference type="SAM" id="MobiDB-lite"/>
    </source>
</evidence>
<feature type="region of interest" description="Disordered" evidence="1">
    <location>
        <begin position="1"/>
        <end position="95"/>
    </location>
</feature>
<feature type="region of interest" description="Disordered" evidence="1">
    <location>
        <begin position="137"/>
        <end position="164"/>
    </location>
</feature>
<dbReference type="OrthoDB" id="5359669at2759"/>
<dbReference type="RefSeq" id="XP_024723708.1">
    <property type="nucleotide sequence ID" value="XM_024869850.1"/>
</dbReference>
<evidence type="ECO:0000313" key="2">
    <source>
        <dbReference type="EMBL" id="PSS25109.1"/>
    </source>
</evidence>
<dbReference type="AlphaFoldDB" id="A0A2T3BA01"/>
<proteinExistence type="predicted"/>
<protein>
    <submittedName>
        <fullName evidence="2">Uncharacterized protein</fullName>
    </submittedName>
</protein>
<organism evidence="2 3">
    <name type="scientific">Amorphotheca resinae ATCC 22711</name>
    <dbReference type="NCBI Taxonomy" id="857342"/>
    <lineage>
        <taxon>Eukaryota</taxon>
        <taxon>Fungi</taxon>
        <taxon>Dikarya</taxon>
        <taxon>Ascomycota</taxon>
        <taxon>Pezizomycotina</taxon>
        <taxon>Leotiomycetes</taxon>
        <taxon>Helotiales</taxon>
        <taxon>Amorphothecaceae</taxon>
        <taxon>Amorphotheca</taxon>
    </lineage>
</organism>
<dbReference type="EMBL" id="KZ679007">
    <property type="protein sequence ID" value="PSS25109.1"/>
    <property type="molecule type" value="Genomic_DNA"/>
</dbReference>
<sequence>MRSFDQTSSPIFVLQPQSPPQPSYNIASNRPTFNPPFANSITASPHSSSWANLTPSPVSASAAGRKRSRDEAAPNLEEDVQRYTQTPAPPENEDEWEYGEGMTLIKPSGSGYIISAGSQTGTWAEEKVEEEIKSTTIPNPEMPAHRSAKSQRLDYTPSHSAGEQAQYAPVSPSAWPSNEHTEPTVDDFTRHLGIGWSLISADSDIQAAARGWSKFIDNHFPVTDAKIRLQSRGLASYLVEANEGYFLFSEDLKQGRLVSTSLEKTWENLRGPVPVFDGENVMEAGETPKTNGGLSPMVNGAHGQGMAMNGVDGAAANGGHSLGGQTLELEMDMS</sequence>
<dbReference type="GeneID" id="36577931"/>
<gene>
    <name evidence="2" type="ORF">M430DRAFT_94649</name>
</gene>